<dbReference type="WBParaSite" id="GPUH_0001219601-mRNA-1">
    <property type="protein sequence ID" value="GPUH_0001219601-mRNA-1"/>
    <property type="gene ID" value="GPUH_0001219601"/>
</dbReference>
<gene>
    <name evidence="1" type="ORF">GPUH_LOCUS12182</name>
</gene>
<evidence type="ECO:0000313" key="2">
    <source>
        <dbReference type="Proteomes" id="UP000271098"/>
    </source>
</evidence>
<proteinExistence type="predicted"/>
<dbReference type="AlphaFoldDB" id="A0A183DTZ1"/>
<reference evidence="3" key="1">
    <citation type="submission" date="2016-06" db="UniProtKB">
        <authorList>
            <consortium name="WormBaseParasite"/>
        </authorList>
    </citation>
    <scope>IDENTIFICATION</scope>
</reference>
<accession>A0A183DTZ1</accession>
<organism evidence="3">
    <name type="scientific">Gongylonema pulchrum</name>
    <dbReference type="NCBI Taxonomy" id="637853"/>
    <lineage>
        <taxon>Eukaryota</taxon>
        <taxon>Metazoa</taxon>
        <taxon>Ecdysozoa</taxon>
        <taxon>Nematoda</taxon>
        <taxon>Chromadorea</taxon>
        <taxon>Rhabditida</taxon>
        <taxon>Spirurina</taxon>
        <taxon>Spiruromorpha</taxon>
        <taxon>Spiruroidea</taxon>
        <taxon>Gongylonematidae</taxon>
        <taxon>Gongylonema</taxon>
    </lineage>
</organism>
<protein>
    <submittedName>
        <fullName evidence="3">50S ribosomal protein L16</fullName>
    </submittedName>
</protein>
<evidence type="ECO:0000313" key="1">
    <source>
        <dbReference type="EMBL" id="VDN20007.1"/>
    </source>
</evidence>
<dbReference type="Proteomes" id="UP000271098">
    <property type="component" value="Unassembled WGS sequence"/>
</dbReference>
<dbReference type="EMBL" id="UYRT01079106">
    <property type="protein sequence ID" value="VDN20007.1"/>
    <property type="molecule type" value="Genomic_DNA"/>
</dbReference>
<sequence length="74" mass="8306">MTKSLRGVLRRSLCKRRRSRFGRGVLQSFAHYDIKPGQRCALFEEIGMRAAISVAPVALARFATDRWVAIVAVS</sequence>
<name>A0A183DTZ1_9BILA</name>
<evidence type="ECO:0000313" key="3">
    <source>
        <dbReference type="WBParaSite" id="GPUH_0001219601-mRNA-1"/>
    </source>
</evidence>
<keyword evidence="2" id="KW-1185">Reference proteome</keyword>
<reference evidence="1 2" key="2">
    <citation type="submission" date="2018-11" db="EMBL/GenBank/DDBJ databases">
        <authorList>
            <consortium name="Pathogen Informatics"/>
        </authorList>
    </citation>
    <scope>NUCLEOTIDE SEQUENCE [LARGE SCALE GENOMIC DNA]</scope>
</reference>